<dbReference type="Gene3D" id="3.40.50.1360">
    <property type="match status" value="1"/>
</dbReference>
<dbReference type="InterPro" id="IPR037171">
    <property type="entry name" value="NagB/RpiA_transferase-like"/>
</dbReference>
<dbReference type="Pfam" id="PF08220">
    <property type="entry name" value="HTH_DeoR"/>
    <property type="match status" value="1"/>
</dbReference>
<dbReference type="SUPFAM" id="SSF100950">
    <property type="entry name" value="NagB/RpiA/CoA transferase-like"/>
    <property type="match status" value="1"/>
</dbReference>
<dbReference type="PANTHER" id="PTHR30363">
    <property type="entry name" value="HTH-TYPE TRANSCRIPTIONAL REGULATOR SRLR-RELATED"/>
    <property type="match status" value="1"/>
</dbReference>
<dbReference type="SMART" id="SM00420">
    <property type="entry name" value="HTH_DEOR"/>
    <property type="match status" value="1"/>
</dbReference>
<accession>A0A4D7BJ07</accession>
<evidence type="ECO:0000259" key="4">
    <source>
        <dbReference type="PROSITE" id="PS51000"/>
    </source>
</evidence>
<keyword evidence="3" id="KW-0804">Transcription</keyword>
<dbReference type="OrthoDB" id="9814815at2"/>
<evidence type="ECO:0000256" key="3">
    <source>
        <dbReference type="ARBA" id="ARBA00023163"/>
    </source>
</evidence>
<dbReference type="InterPro" id="IPR036390">
    <property type="entry name" value="WH_DNA-bd_sf"/>
</dbReference>
<dbReference type="GO" id="GO:0003700">
    <property type="term" value="F:DNA-binding transcription factor activity"/>
    <property type="evidence" value="ECO:0007669"/>
    <property type="project" value="InterPro"/>
</dbReference>
<dbReference type="InterPro" id="IPR050313">
    <property type="entry name" value="Carb_Metab_HTH_regulators"/>
</dbReference>
<name>A0A4D7BJ07_9HYPH</name>
<dbReference type="PRINTS" id="PR00037">
    <property type="entry name" value="HTHLACR"/>
</dbReference>
<reference evidence="5 6" key="1">
    <citation type="submission" date="2019-04" db="EMBL/GenBank/DDBJ databases">
        <title>Phreatobacter aquaticus sp. nov.</title>
        <authorList>
            <person name="Choi A."/>
        </authorList>
    </citation>
    <scope>NUCLEOTIDE SEQUENCE [LARGE SCALE GENOMIC DNA]</scope>
    <source>
        <strain evidence="5 6">KCTC 52518</strain>
    </source>
</reference>
<dbReference type="InterPro" id="IPR014036">
    <property type="entry name" value="DeoR-like_C"/>
</dbReference>
<keyword evidence="1" id="KW-0678">Repressor</keyword>
<keyword evidence="6" id="KW-1185">Reference proteome</keyword>
<dbReference type="KEGG" id="pstg:E8M01_28350"/>
<sequence>MSDLSPRQSEILALARTAGKVGVEDLARRFEVTPQTVRKDLNELCERRVLQRVHGGAVVASGVANLSYDARRFAAAEAKRAIGSAAAALVPNGSSLFINIGTTTEEVAKALAFRDDLLVITNNLNVATELYRHAGIEVIVTGGPVRKADGAVVGAAATNLIRQFKVDYAVIGVSAIDADGTLLDFDYREVLVTQAIIENARHVILVSDQTKFTRKAPVRIGHMSQIDSFVTDLVPSEDIRQMCLEAQVDLVEADPGGVLSRGEPD</sequence>
<evidence type="ECO:0000313" key="5">
    <source>
        <dbReference type="EMBL" id="QCI67792.1"/>
    </source>
</evidence>
<evidence type="ECO:0000256" key="2">
    <source>
        <dbReference type="ARBA" id="ARBA00023015"/>
    </source>
</evidence>
<evidence type="ECO:0000256" key="1">
    <source>
        <dbReference type="ARBA" id="ARBA00022491"/>
    </source>
</evidence>
<proteinExistence type="predicted"/>
<dbReference type="EMBL" id="CP039690">
    <property type="protein sequence ID" value="QCI67792.1"/>
    <property type="molecule type" value="Genomic_DNA"/>
</dbReference>
<gene>
    <name evidence="5" type="ORF">E8M01_28350</name>
</gene>
<dbReference type="SMART" id="SM01134">
    <property type="entry name" value="DeoRC"/>
    <property type="match status" value="1"/>
</dbReference>
<dbReference type="SUPFAM" id="SSF46785">
    <property type="entry name" value="Winged helix' DNA-binding domain"/>
    <property type="match status" value="1"/>
</dbReference>
<evidence type="ECO:0000313" key="6">
    <source>
        <dbReference type="Proteomes" id="UP000298781"/>
    </source>
</evidence>
<dbReference type="PANTHER" id="PTHR30363:SF4">
    <property type="entry name" value="GLYCEROL-3-PHOSPHATE REGULON REPRESSOR"/>
    <property type="match status" value="1"/>
</dbReference>
<dbReference type="Proteomes" id="UP000298781">
    <property type="component" value="Chromosome"/>
</dbReference>
<organism evidence="5 6">
    <name type="scientific">Phreatobacter stygius</name>
    <dbReference type="NCBI Taxonomy" id="1940610"/>
    <lineage>
        <taxon>Bacteria</taxon>
        <taxon>Pseudomonadati</taxon>
        <taxon>Pseudomonadota</taxon>
        <taxon>Alphaproteobacteria</taxon>
        <taxon>Hyphomicrobiales</taxon>
        <taxon>Phreatobacteraceae</taxon>
        <taxon>Phreatobacter</taxon>
    </lineage>
</organism>
<dbReference type="RefSeq" id="WP_136963219.1">
    <property type="nucleotide sequence ID" value="NZ_CP039690.1"/>
</dbReference>
<dbReference type="AlphaFoldDB" id="A0A4D7BJ07"/>
<dbReference type="PROSITE" id="PS51000">
    <property type="entry name" value="HTH_DEOR_2"/>
    <property type="match status" value="1"/>
</dbReference>
<keyword evidence="2" id="KW-0805">Transcription regulation</keyword>
<protein>
    <submittedName>
        <fullName evidence="5">DeoR/GlpR transcriptional regulator</fullName>
    </submittedName>
</protein>
<dbReference type="InterPro" id="IPR001034">
    <property type="entry name" value="DeoR_HTH"/>
</dbReference>
<feature type="domain" description="HTH deoR-type" evidence="4">
    <location>
        <begin position="4"/>
        <end position="59"/>
    </location>
</feature>
<dbReference type="Pfam" id="PF00455">
    <property type="entry name" value="DeoRC"/>
    <property type="match status" value="1"/>
</dbReference>